<evidence type="ECO:0000313" key="3">
    <source>
        <dbReference type="EMBL" id="TDV35448.1"/>
    </source>
</evidence>
<keyword evidence="4" id="KW-1185">Reference proteome</keyword>
<comment type="caution">
    <text evidence="3">The sequence shown here is derived from an EMBL/GenBank/DDBJ whole genome shotgun (WGS) entry which is preliminary data.</text>
</comment>
<dbReference type="PANTHER" id="PTHR43662">
    <property type="match status" value="1"/>
</dbReference>
<organism evidence="3 4">
    <name type="scientific">Actinophytocola oryzae</name>
    <dbReference type="NCBI Taxonomy" id="502181"/>
    <lineage>
        <taxon>Bacteria</taxon>
        <taxon>Bacillati</taxon>
        <taxon>Actinomycetota</taxon>
        <taxon>Actinomycetes</taxon>
        <taxon>Pseudonocardiales</taxon>
        <taxon>Pseudonocardiaceae</taxon>
    </lineage>
</organism>
<protein>
    <submittedName>
        <fullName evidence="3">Uncharacterized protein DUF1996</fullName>
    </submittedName>
</protein>
<dbReference type="EMBL" id="SOCP01000034">
    <property type="protein sequence ID" value="TDV35448.1"/>
    <property type="molecule type" value="Genomic_DNA"/>
</dbReference>
<reference evidence="3 4" key="1">
    <citation type="submission" date="2019-03" db="EMBL/GenBank/DDBJ databases">
        <title>Genomic Encyclopedia of Archaeal and Bacterial Type Strains, Phase II (KMG-II): from individual species to whole genera.</title>
        <authorList>
            <person name="Goeker M."/>
        </authorList>
    </citation>
    <scope>NUCLEOTIDE SEQUENCE [LARGE SCALE GENOMIC DNA]</scope>
    <source>
        <strain evidence="3 4">DSM 45499</strain>
    </source>
</reference>
<dbReference type="Proteomes" id="UP000294927">
    <property type="component" value="Unassembled WGS sequence"/>
</dbReference>
<keyword evidence="1" id="KW-0812">Transmembrane</keyword>
<dbReference type="Pfam" id="PF09362">
    <property type="entry name" value="DUF1996"/>
    <property type="match status" value="1"/>
</dbReference>
<name>A0A4R7UQX9_9PSEU</name>
<sequence>MSGDRRSPRRAVKPVDRVTPAGRLWLVVAGAVLAVVGAVVVRGGDTEAVSASGHQHAGMTMAAGTWIPVDQAKWNAQLAAFRAMTPRPVPPNANRNAEFNATCTYGHSAPDDPIVFPGQPGASHMHSFIGNDRTNASTQFEDLMRFTASSCQPLQDHSAYWVPTLYERDQPVQPRQVVVYYGSLLSDKSRTVPLPQGLRMVVGDAMRQVPTPVGAVNQFYCAGGPLDGASRSRDGNWPVCQGGTLHFTMRFPDCWDGQHLDSPDHKSHVAWGVGGRCTEQFPVPIPAITFSISYPTSGSVDGFRLASGMASSMHGDVFAAWDEDAMGHRVKDCVVQVVQCNTAGQY</sequence>
<keyword evidence="1" id="KW-1133">Transmembrane helix</keyword>
<accession>A0A4R7UQX9</accession>
<feature type="transmembrane region" description="Helical" evidence="1">
    <location>
        <begin position="21"/>
        <end position="41"/>
    </location>
</feature>
<evidence type="ECO:0000313" key="4">
    <source>
        <dbReference type="Proteomes" id="UP000294927"/>
    </source>
</evidence>
<gene>
    <name evidence="3" type="ORF">CLV71_13435</name>
</gene>
<dbReference type="AlphaFoldDB" id="A0A4R7UQX9"/>
<feature type="domain" description="DUF1996" evidence="2">
    <location>
        <begin position="112"/>
        <end position="321"/>
    </location>
</feature>
<proteinExistence type="predicted"/>
<dbReference type="PANTHER" id="PTHR43662:SF3">
    <property type="entry name" value="DOMAIN PROTEIN, PUTATIVE (AFU_ORTHOLOGUE AFUA_6G11970)-RELATED"/>
    <property type="match status" value="1"/>
</dbReference>
<keyword evidence="1" id="KW-0472">Membrane</keyword>
<dbReference type="InterPro" id="IPR018535">
    <property type="entry name" value="DUF1996"/>
</dbReference>
<evidence type="ECO:0000256" key="1">
    <source>
        <dbReference type="SAM" id="Phobius"/>
    </source>
</evidence>
<evidence type="ECO:0000259" key="2">
    <source>
        <dbReference type="Pfam" id="PF09362"/>
    </source>
</evidence>